<evidence type="ECO:0000256" key="1">
    <source>
        <dbReference type="PROSITE-ProRule" id="PRU00175"/>
    </source>
</evidence>
<name>A0ABD3PJ37_9STRA</name>
<proteinExistence type="predicted"/>
<keyword evidence="3" id="KW-1133">Transmembrane helix</keyword>
<dbReference type="SMART" id="SM00184">
    <property type="entry name" value="RING"/>
    <property type="match status" value="1"/>
</dbReference>
<dbReference type="InterPro" id="IPR051826">
    <property type="entry name" value="E3_ubiquitin-ligase_domain"/>
</dbReference>
<protein>
    <recommendedName>
        <fullName evidence="4">RING-type domain-containing protein</fullName>
    </recommendedName>
</protein>
<feature type="domain" description="RING-type" evidence="4">
    <location>
        <begin position="175"/>
        <end position="221"/>
    </location>
</feature>
<reference evidence="5 6" key="1">
    <citation type="submission" date="2024-10" db="EMBL/GenBank/DDBJ databases">
        <title>Updated reference genomes for cyclostephanoid diatoms.</title>
        <authorList>
            <person name="Roberts W.R."/>
            <person name="Alverson A.J."/>
        </authorList>
    </citation>
    <scope>NUCLEOTIDE SEQUENCE [LARGE SCALE GENOMIC DNA]</scope>
    <source>
        <strain evidence="5 6">AJA010-31</strain>
    </source>
</reference>
<dbReference type="InterPro" id="IPR013083">
    <property type="entry name" value="Znf_RING/FYVE/PHD"/>
</dbReference>
<keyword evidence="3" id="KW-0812">Transmembrane</keyword>
<evidence type="ECO:0000259" key="4">
    <source>
        <dbReference type="PROSITE" id="PS50089"/>
    </source>
</evidence>
<dbReference type="AlphaFoldDB" id="A0ABD3PJ37"/>
<feature type="region of interest" description="Disordered" evidence="2">
    <location>
        <begin position="237"/>
        <end position="306"/>
    </location>
</feature>
<accession>A0ABD3PJ37</accession>
<dbReference type="EMBL" id="JALLPJ020000598">
    <property type="protein sequence ID" value="KAL3787751.1"/>
    <property type="molecule type" value="Genomic_DNA"/>
</dbReference>
<dbReference type="Gene3D" id="3.30.40.10">
    <property type="entry name" value="Zinc/RING finger domain, C3HC4 (zinc finger)"/>
    <property type="match status" value="1"/>
</dbReference>
<keyword evidence="1" id="KW-0863">Zinc-finger</keyword>
<keyword evidence="3" id="KW-0472">Membrane</keyword>
<evidence type="ECO:0000313" key="6">
    <source>
        <dbReference type="Proteomes" id="UP001530400"/>
    </source>
</evidence>
<evidence type="ECO:0000256" key="3">
    <source>
        <dbReference type="SAM" id="Phobius"/>
    </source>
</evidence>
<dbReference type="PANTHER" id="PTHR22765">
    <property type="entry name" value="RING FINGER AND PROTEASE ASSOCIATED DOMAIN-CONTAINING"/>
    <property type="match status" value="1"/>
</dbReference>
<sequence length="306" mass="34450">MSSDENYGTVMNTTVNLFSNGNMNTTDWNQTLNDGSNSQSRSDHNLFFIFPAMGLMVLIMGSLYLRDRRIEQSQQSARAYDARLRAHHECIRLKKAMRLEMVENALVTTKVVIRIQHPSARRSSFASTETTLDSSNSSTDYVVEDTCDDIEAQSADCVMSLEKPIDTAGWKLESCAICLEPYQENDSVSYSKHQNCSHAFHTDCILNWLQHEYRNDCPYCRSQYVHVCITEPESDDDIFAGDAPSTPDEDQDHNTDLSTTEHILAAVEQNATNNSVTTEQHLQEQAEGSNSFASEEDNTVSDSLQE</sequence>
<feature type="compositionally biased region" description="Polar residues" evidence="2">
    <location>
        <begin position="269"/>
        <end position="280"/>
    </location>
</feature>
<dbReference type="Pfam" id="PF13639">
    <property type="entry name" value="zf-RING_2"/>
    <property type="match status" value="1"/>
</dbReference>
<feature type="compositionally biased region" description="Acidic residues" evidence="2">
    <location>
        <begin position="294"/>
        <end position="306"/>
    </location>
</feature>
<keyword evidence="1" id="KW-0862">Zinc</keyword>
<evidence type="ECO:0000256" key="2">
    <source>
        <dbReference type="SAM" id="MobiDB-lite"/>
    </source>
</evidence>
<dbReference type="GO" id="GO:0008270">
    <property type="term" value="F:zinc ion binding"/>
    <property type="evidence" value="ECO:0007669"/>
    <property type="project" value="UniProtKB-KW"/>
</dbReference>
<feature type="transmembrane region" description="Helical" evidence="3">
    <location>
        <begin position="46"/>
        <end position="65"/>
    </location>
</feature>
<keyword evidence="1" id="KW-0479">Metal-binding</keyword>
<dbReference type="SUPFAM" id="SSF57850">
    <property type="entry name" value="RING/U-box"/>
    <property type="match status" value="1"/>
</dbReference>
<comment type="caution">
    <text evidence="5">The sequence shown here is derived from an EMBL/GenBank/DDBJ whole genome shotgun (WGS) entry which is preliminary data.</text>
</comment>
<dbReference type="Proteomes" id="UP001530400">
    <property type="component" value="Unassembled WGS sequence"/>
</dbReference>
<dbReference type="PROSITE" id="PS50089">
    <property type="entry name" value="ZF_RING_2"/>
    <property type="match status" value="1"/>
</dbReference>
<dbReference type="PANTHER" id="PTHR22765:SF411">
    <property type="entry name" value="OS02G0248440 PROTEIN"/>
    <property type="match status" value="1"/>
</dbReference>
<dbReference type="InterPro" id="IPR001841">
    <property type="entry name" value="Znf_RING"/>
</dbReference>
<keyword evidence="6" id="KW-1185">Reference proteome</keyword>
<evidence type="ECO:0000313" key="5">
    <source>
        <dbReference type="EMBL" id="KAL3787751.1"/>
    </source>
</evidence>
<gene>
    <name evidence="5" type="ORF">ACHAWO_008790</name>
</gene>
<organism evidence="5 6">
    <name type="scientific">Cyclotella atomus</name>
    <dbReference type="NCBI Taxonomy" id="382360"/>
    <lineage>
        <taxon>Eukaryota</taxon>
        <taxon>Sar</taxon>
        <taxon>Stramenopiles</taxon>
        <taxon>Ochrophyta</taxon>
        <taxon>Bacillariophyta</taxon>
        <taxon>Coscinodiscophyceae</taxon>
        <taxon>Thalassiosirophycidae</taxon>
        <taxon>Stephanodiscales</taxon>
        <taxon>Stephanodiscaceae</taxon>
        <taxon>Cyclotella</taxon>
    </lineage>
</organism>